<feature type="compositionally biased region" description="Low complexity" evidence="1">
    <location>
        <begin position="33"/>
        <end position="42"/>
    </location>
</feature>
<feature type="region of interest" description="Disordered" evidence="1">
    <location>
        <begin position="15"/>
        <end position="60"/>
    </location>
</feature>
<dbReference type="KEGG" id="samy:DB32_002048"/>
<dbReference type="EMBL" id="CP011125">
    <property type="protein sequence ID" value="AKF04899.1"/>
    <property type="molecule type" value="Genomic_DNA"/>
</dbReference>
<evidence type="ECO:0000256" key="1">
    <source>
        <dbReference type="SAM" id="MobiDB-lite"/>
    </source>
</evidence>
<keyword evidence="3" id="KW-1185">Reference proteome</keyword>
<proteinExistence type="predicted"/>
<accession>A0A0F6SEB4</accession>
<reference evidence="2 3" key="1">
    <citation type="submission" date="2015-03" db="EMBL/GenBank/DDBJ databases">
        <title>Genome assembly of Sandaracinus amylolyticus DSM 53668.</title>
        <authorList>
            <person name="Sharma G."/>
            <person name="Subramanian S."/>
        </authorList>
    </citation>
    <scope>NUCLEOTIDE SEQUENCE [LARGE SCALE GENOMIC DNA]</scope>
    <source>
        <strain evidence="2 3">DSM 53668</strain>
    </source>
</reference>
<protein>
    <submittedName>
        <fullName evidence="2">Uncharacterized protein</fullName>
    </submittedName>
</protein>
<dbReference type="STRING" id="927083.DB32_002048"/>
<sequence>MVLVAVLATMIEPRSGHAQTAPASRGVTERVPARPAATITPAAPTPRAAPRPVESEPPPVEPPDAGAIHELCAEGSDALWRGRVTEAETLARQALRAIASTPSASAPGRHARARCEALLGRAILARGSREPRVHAEAAGALRRAWSLEPSPDLVDDLVASHWLGAEPALPTLDRASRTDAPAERAAARVVRGEARRMTTLRSVRVAGGTTWSLVLAQGARSAQIVAVGCRSLGACSAEVLADTSRESVRVATFGFVPSRGGVALVVELDRAWARGGAAWEGTTLHLRWWRSSGLDGWSLLTRSRTRAWCREAGRRPEPIDVRARFSRARVAFRPIGEASIEAMERWTGFRDPASIACERCWVAGLVAPEPPIDACGGEGG</sequence>
<organism evidence="2 3">
    <name type="scientific">Sandaracinus amylolyticus</name>
    <dbReference type="NCBI Taxonomy" id="927083"/>
    <lineage>
        <taxon>Bacteria</taxon>
        <taxon>Pseudomonadati</taxon>
        <taxon>Myxococcota</taxon>
        <taxon>Polyangia</taxon>
        <taxon>Polyangiales</taxon>
        <taxon>Sandaracinaceae</taxon>
        <taxon>Sandaracinus</taxon>
    </lineage>
</organism>
<gene>
    <name evidence="2" type="ORF">DB32_002048</name>
</gene>
<dbReference type="AlphaFoldDB" id="A0A0F6SEB4"/>
<evidence type="ECO:0000313" key="3">
    <source>
        <dbReference type="Proteomes" id="UP000034883"/>
    </source>
</evidence>
<feature type="compositionally biased region" description="Pro residues" evidence="1">
    <location>
        <begin position="43"/>
        <end position="60"/>
    </location>
</feature>
<dbReference type="Proteomes" id="UP000034883">
    <property type="component" value="Chromosome"/>
</dbReference>
<name>A0A0F6SEB4_9BACT</name>
<evidence type="ECO:0000313" key="2">
    <source>
        <dbReference type="EMBL" id="AKF04899.1"/>
    </source>
</evidence>